<sequence length="370" mass="40320">MGMLNSITGAISGTLADQWKDIITAGPFDEHTVVAPGVFKQTNNGRGTNYSGSEGVITNGSKIFVPENTAAFTFSGAGIEDVITEPGEFEYSNGQESVFDGDTVSSAIFNQVKDRIKFGGQTDSQKQIAFVNLREIRGIKFGTHGPLIYNDLFYGADLGIQSYGSFSIKITNAEKFIRNYLPANVSSYSFDNSEARSQILAEFLQSFTIALTKLSKSYRISELSAQANDIAKAVVDDSHNAGSWDERFGFKLIKVGIESLELSHDSRELVKQYSANKMSTKAYEDVSQKTANIAAQQKIAQGIQDNGLGDGAGMMFGMNMAQNLGNNAEQKSGMTFDQQIDALKKLKELLDANILSQDEFDAKKKEIMGL</sequence>
<dbReference type="Pfam" id="PF09851">
    <property type="entry name" value="SHOCT"/>
    <property type="match status" value="1"/>
</dbReference>
<name>A0A4P6YSQ7_9LACO</name>
<dbReference type="Proteomes" id="UP000292886">
    <property type="component" value="Chromosome"/>
</dbReference>
<dbReference type="KEGG" id="wei:EQG49_04410"/>
<feature type="domain" description="SHOCT" evidence="1">
    <location>
        <begin position="341"/>
        <end position="368"/>
    </location>
</feature>
<organism evidence="3 4">
    <name type="scientific">Periweissella cryptocerci</name>
    <dbReference type="NCBI Taxonomy" id="2506420"/>
    <lineage>
        <taxon>Bacteria</taxon>
        <taxon>Bacillati</taxon>
        <taxon>Bacillota</taxon>
        <taxon>Bacilli</taxon>
        <taxon>Lactobacillales</taxon>
        <taxon>Lactobacillaceae</taxon>
        <taxon>Periweissella</taxon>
    </lineage>
</organism>
<evidence type="ECO:0000313" key="3">
    <source>
        <dbReference type="EMBL" id="QBO35758.1"/>
    </source>
</evidence>
<reference evidence="4" key="1">
    <citation type="submission" date="2019-03" db="EMBL/GenBank/DDBJ databases">
        <title>Weissella sp. 26KH-42 Genome sequencing.</title>
        <authorList>
            <person name="Heo J."/>
            <person name="Kim S.-J."/>
            <person name="Kim J.-S."/>
            <person name="Hong S.-B."/>
            <person name="Kwon S.-W."/>
        </authorList>
    </citation>
    <scope>NUCLEOTIDE SEQUENCE [LARGE SCALE GENOMIC DNA]</scope>
    <source>
        <strain evidence="4">26KH-42</strain>
    </source>
</reference>
<dbReference type="Pfam" id="PF13421">
    <property type="entry name" value="Band_7_1"/>
    <property type="match status" value="1"/>
</dbReference>
<dbReference type="InterPro" id="IPR033880">
    <property type="entry name" value="SPFH_YdjI"/>
</dbReference>
<feature type="domain" description="SPFH" evidence="2">
    <location>
        <begin position="57"/>
        <end position="275"/>
    </location>
</feature>
<dbReference type="EMBL" id="CP037940">
    <property type="protein sequence ID" value="QBO35758.1"/>
    <property type="molecule type" value="Genomic_DNA"/>
</dbReference>
<proteinExistence type="predicted"/>
<keyword evidence="4" id="KW-1185">Reference proteome</keyword>
<dbReference type="AlphaFoldDB" id="A0A4P6YSQ7"/>
<evidence type="ECO:0000259" key="1">
    <source>
        <dbReference type="Pfam" id="PF09851"/>
    </source>
</evidence>
<protein>
    <submittedName>
        <fullName evidence="3">SPFH domain-containing protein</fullName>
    </submittedName>
</protein>
<dbReference type="RefSeq" id="WP_133362837.1">
    <property type="nucleotide sequence ID" value="NZ_CP037940.1"/>
</dbReference>
<dbReference type="OrthoDB" id="9764015at2"/>
<dbReference type="CDD" id="cd03408">
    <property type="entry name" value="SPFH_like_u1"/>
    <property type="match status" value="1"/>
</dbReference>
<gene>
    <name evidence="3" type="ORF">EQG49_04410</name>
</gene>
<dbReference type="InterPro" id="IPR018649">
    <property type="entry name" value="SHOCT"/>
</dbReference>
<accession>A0A4P6YSQ7</accession>
<evidence type="ECO:0000259" key="2">
    <source>
        <dbReference type="Pfam" id="PF13421"/>
    </source>
</evidence>
<evidence type="ECO:0000313" key="4">
    <source>
        <dbReference type="Proteomes" id="UP000292886"/>
    </source>
</evidence>